<evidence type="ECO:0000256" key="5">
    <source>
        <dbReference type="ARBA" id="ARBA00042960"/>
    </source>
</evidence>
<gene>
    <name evidence="7" type="ORF">L484_022129</name>
</gene>
<dbReference type="CDD" id="cd00427">
    <property type="entry name" value="Ribosomal_L29_HIP"/>
    <property type="match status" value="1"/>
</dbReference>
<evidence type="ECO:0000256" key="4">
    <source>
        <dbReference type="ARBA" id="ARBA00040028"/>
    </source>
</evidence>
<evidence type="ECO:0000313" key="7">
    <source>
        <dbReference type="EMBL" id="EXB29458.1"/>
    </source>
</evidence>
<evidence type="ECO:0000256" key="6">
    <source>
        <dbReference type="SAM" id="Coils"/>
    </source>
</evidence>
<dbReference type="STRING" id="981085.W9QKR4"/>
<keyword evidence="3" id="KW-0687">Ribonucleoprotein</keyword>
<dbReference type="GO" id="GO:0005840">
    <property type="term" value="C:ribosome"/>
    <property type="evidence" value="ECO:0007669"/>
    <property type="project" value="UniProtKB-KW"/>
</dbReference>
<dbReference type="GO" id="GO:0006412">
    <property type="term" value="P:translation"/>
    <property type="evidence" value="ECO:0007669"/>
    <property type="project" value="InterPro"/>
</dbReference>
<keyword evidence="2 7" id="KW-0689">Ribosomal protein</keyword>
<dbReference type="Pfam" id="PF00831">
    <property type="entry name" value="Ribosomal_L29"/>
    <property type="match status" value="1"/>
</dbReference>
<dbReference type="GO" id="GO:1990904">
    <property type="term" value="C:ribonucleoprotein complex"/>
    <property type="evidence" value="ECO:0007669"/>
    <property type="project" value="UniProtKB-KW"/>
</dbReference>
<sequence>MPNAAREREREKPFLKIKLATCFSLTIPFLSLEFIAKTLSGFTNSSMQKRDEFGASPFGTRQADLKKSFKLAMRSLLIACSKQDICKAFPSFTSTEQECLHRLFIQIGIVLDTVEQLVEEQALDSLHSDKVNVVDVGQNVLTTKENEIQHLKNMLQRAEEQNQLIRARIEVLKKGEEDVSVMAEAVEEFDQVGQIEKSEFKLWDAREQYDPVIGIHSSSMLCTYKRKPVEHRASELNPNETKMMSLSPISIASSPSPATFTPKLFSPFPNSSSSFFNGGLRLQHAYPLRLPLLRSPRKPSSAVMMAKKDEELKEIRSKTTEQINEEIIDLKGDLLMLRLQKSSRNEFKSSEFRLMRKKIARMLTVKRERELEEGINKRLSRKLDRKWKKSIVVRPPPSLKKFKEEAEAERKAEQST</sequence>
<dbReference type="Gene3D" id="1.10.287.310">
    <property type="match status" value="1"/>
</dbReference>
<evidence type="ECO:0000313" key="8">
    <source>
        <dbReference type="Proteomes" id="UP000030645"/>
    </source>
</evidence>
<dbReference type="PANTHER" id="PTHR10916">
    <property type="entry name" value="60S RIBOSOMAL PROTEIN L35/50S RIBOSOMAL PROTEIN L29"/>
    <property type="match status" value="1"/>
</dbReference>
<dbReference type="Proteomes" id="UP000030645">
    <property type="component" value="Unassembled WGS sequence"/>
</dbReference>
<proteinExistence type="inferred from homology"/>
<dbReference type="PANTHER" id="PTHR10916:SF0">
    <property type="entry name" value="LARGE RIBOSOMAL SUBUNIT PROTEIN UL29C"/>
    <property type="match status" value="1"/>
</dbReference>
<name>W9QKR4_9ROSA</name>
<accession>W9QKR4</accession>
<dbReference type="GO" id="GO:0009507">
    <property type="term" value="C:chloroplast"/>
    <property type="evidence" value="ECO:0007669"/>
    <property type="project" value="TreeGrafter"/>
</dbReference>
<dbReference type="InterPro" id="IPR050063">
    <property type="entry name" value="Ribosomal_protein_uL29"/>
</dbReference>
<reference evidence="8" key="1">
    <citation type="submission" date="2013-01" db="EMBL/GenBank/DDBJ databases">
        <title>Draft Genome Sequence of a Mulberry Tree, Morus notabilis C.K. Schneid.</title>
        <authorList>
            <person name="He N."/>
            <person name="Zhao S."/>
        </authorList>
    </citation>
    <scope>NUCLEOTIDE SEQUENCE</scope>
</reference>
<evidence type="ECO:0000256" key="3">
    <source>
        <dbReference type="ARBA" id="ARBA00023274"/>
    </source>
</evidence>
<dbReference type="NCBIfam" id="TIGR00012">
    <property type="entry name" value="L29"/>
    <property type="match status" value="1"/>
</dbReference>
<dbReference type="InterPro" id="IPR036049">
    <property type="entry name" value="Ribosomal_uL29_sf"/>
</dbReference>
<dbReference type="EMBL" id="KE343439">
    <property type="protein sequence ID" value="EXB29458.1"/>
    <property type="molecule type" value="Genomic_DNA"/>
</dbReference>
<protein>
    <recommendedName>
        <fullName evidence="4">Large ribosomal subunit protein uL29c</fullName>
    </recommendedName>
    <alternativeName>
        <fullName evidence="5">50S ribosomal protein L29, chloroplastic</fullName>
    </alternativeName>
</protein>
<dbReference type="eggNOG" id="KOG3436">
    <property type="taxonomic scope" value="Eukaryota"/>
</dbReference>
<evidence type="ECO:0000256" key="1">
    <source>
        <dbReference type="ARBA" id="ARBA00009254"/>
    </source>
</evidence>
<dbReference type="AlphaFoldDB" id="W9QKR4"/>
<feature type="coiled-coil region" evidence="6">
    <location>
        <begin position="141"/>
        <end position="175"/>
    </location>
</feature>
<dbReference type="HAMAP" id="MF_00374">
    <property type="entry name" value="Ribosomal_uL29"/>
    <property type="match status" value="1"/>
</dbReference>
<organism evidence="7 8">
    <name type="scientific">Morus notabilis</name>
    <dbReference type="NCBI Taxonomy" id="981085"/>
    <lineage>
        <taxon>Eukaryota</taxon>
        <taxon>Viridiplantae</taxon>
        <taxon>Streptophyta</taxon>
        <taxon>Embryophyta</taxon>
        <taxon>Tracheophyta</taxon>
        <taxon>Spermatophyta</taxon>
        <taxon>Magnoliopsida</taxon>
        <taxon>eudicotyledons</taxon>
        <taxon>Gunneridae</taxon>
        <taxon>Pentapetalae</taxon>
        <taxon>rosids</taxon>
        <taxon>fabids</taxon>
        <taxon>Rosales</taxon>
        <taxon>Moraceae</taxon>
        <taxon>Moreae</taxon>
        <taxon>Morus</taxon>
    </lineage>
</organism>
<keyword evidence="8" id="KW-1185">Reference proteome</keyword>
<evidence type="ECO:0000256" key="2">
    <source>
        <dbReference type="ARBA" id="ARBA00022980"/>
    </source>
</evidence>
<dbReference type="InterPro" id="IPR001854">
    <property type="entry name" value="Ribosomal_uL29"/>
</dbReference>
<keyword evidence="6" id="KW-0175">Coiled coil</keyword>
<comment type="similarity">
    <text evidence="1">Belongs to the universal ribosomal protein uL29 family.</text>
</comment>
<dbReference type="GO" id="GO:0003735">
    <property type="term" value="F:structural constituent of ribosome"/>
    <property type="evidence" value="ECO:0007669"/>
    <property type="project" value="InterPro"/>
</dbReference>
<dbReference type="SUPFAM" id="SSF46561">
    <property type="entry name" value="Ribosomal protein L29 (L29p)"/>
    <property type="match status" value="1"/>
</dbReference>